<reference evidence="3" key="1">
    <citation type="journal article" date="2019" name="Int. J. Syst. Evol. Microbiol.">
        <title>The Global Catalogue of Microorganisms (GCM) 10K type strain sequencing project: providing services to taxonomists for standard genome sequencing and annotation.</title>
        <authorList>
            <consortium name="The Broad Institute Genomics Platform"/>
            <consortium name="The Broad Institute Genome Sequencing Center for Infectious Disease"/>
            <person name="Wu L."/>
            <person name="Ma J."/>
        </authorList>
    </citation>
    <scope>NUCLEOTIDE SEQUENCE [LARGE SCALE GENOMIC DNA]</scope>
    <source>
        <strain evidence="3">CGMCC 1.12478</strain>
    </source>
</reference>
<sequence length="273" mass="29922">MDRLHVSFDPEIFSRTATLFASKRNALATGAVEALASDIVQRLSGRRASGPRFDAADISEDSIADFCDVLVQTKPEAALRFIEDRRAEGVTRHGVYLGYITGAARQLGASWDANHLSLAQVAIGTGHLYALMRALRAEDLPSTGAFDRRRYALFATVPGEDHGIGITIAADMFRDEGWEIDLQVGTNHDRLVARVENTEPQIIGLSLSTEQRLEALVRLVVAMRIMVPHAIIGVAPASDVDPKHLRNLVDIDLVFDDARSACRELDRLIAIRA</sequence>
<comment type="caution">
    <text evidence="2">The sequence shown here is derived from an EMBL/GenBank/DDBJ whole genome shotgun (WGS) entry which is preliminary data.</text>
</comment>
<dbReference type="RefSeq" id="WP_188482781.1">
    <property type="nucleotide sequence ID" value="NZ_BMFC01000008.1"/>
</dbReference>
<evidence type="ECO:0000259" key="1">
    <source>
        <dbReference type="PROSITE" id="PS51332"/>
    </source>
</evidence>
<proteinExistence type="predicted"/>
<dbReference type="EMBL" id="BMFC01000008">
    <property type="protein sequence ID" value="GGC10584.1"/>
    <property type="molecule type" value="Genomic_DNA"/>
</dbReference>
<evidence type="ECO:0000313" key="2">
    <source>
        <dbReference type="EMBL" id="GGC10584.1"/>
    </source>
</evidence>
<evidence type="ECO:0000313" key="3">
    <source>
        <dbReference type="Proteomes" id="UP000645462"/>
    </source>
</evidence>
<gene>
    <name evidence="2" type="ORF">GCM10011363_29090</name>
</gene>
<dbReference type="InterPro" id="IPR036724">
    <property type="entry name" value="Cobalamin-bd_sf"/>
</dbReference>
<keyword evidence="3" id="KW-1185">Reference proteome</keyword>
<name>A0ABQ1KY15_9RHOB</name>
<feature type="domain" description="B12-binding" evidence="1">
    <location>
        <begin position="149"/>
        <end position="273"/>
    </location>
</feature>
<dbReference type="Pfam" id="PF02310">
    <property type="entry name" value="B12-binding"/>
    <property type="match status" value="1"/>
</dbReference>
<protein>
    <recommendedName>
        <fullName evidence="1">B12-binding domain-containing protein</fullName>
    </recommendedName>
</protein>
<organism evidence="2 3">
    <name type="scientific">Marivita lacus</name>
    <dbReference type="NCBI Taxonomy" id="1323742"/>
    <lineage>
        <taxon>Bacteria</taxon>
        <taxon>Pseudomonadati</taxon>
        <taxon>Pseudomonadota</taxon>
        <taxon>Alphaproteobacteria</taxon>
        <taxon>Rhodobacterales</taxon>
        <taxon>Roseobacteraceae</taxon>
        <taxon>Marivita</taxon>
    </lineage>
</organism>
<dbReference type="InterPro" id="IPR006158">
    <property type="entry name" value="Cobalamin-bd"/>
</dbReference>
<dbReference type="Gene3D" id="3.40.50.280">
    <property type="entry name" value="Cobalamin-binding domain"/>
    <property type="match status" value="1"/>
</dbReference>
<dbReference type="Proteomes" id="UP000645462">
    <property type="component" value="Unassembled WGS sequence"/>
</dbReference>
<dbReference type="PROSITE" id="PS51332">
    <property type="entry name" value="B12_BINDING"/>
    <property type="match status" value="1"/>
</dbReference>
<dbReference type="CDD" id="cd02065">
    <property type="entry name" value="B12-binding_like"/>
    <property type="match status" value="1"/>
</dbReference>
<dbReference type="SUPFAM" id="SSF52242">
    <property type="entry name" value="Cobalamin (vitamin B12)-binding domain"/>
    <property type="match status" value="1"/>
</dbReference>
<accession>A0ABQ1KY15</accession>